<comment type="caution">
    <text evidence="4">The sequence shown here is derived from an EMBL/GenBank/DDBJ whole genome shotgun (WGS) entry which is preliminary data.</text>
</comment>
<dbReference type="Proteomes" id="UP000078116">
    <property type="component" value="Unassembled WGS sequence"/>
</dbReference>
<feature type="chain" id="PRO_5008393952" description="DUF4148 domain-containing protein" evidence="2">
    <location>
        <begin position="23"/>
        <end position="100"/>
    </location>
</feature>
<protein>
    <recommendedName>
        <fullName evidence="7">DUF4148 domain-containing protein</fullName>
    </recommendedName>
</protein>
<dbReference type="EMBL" id="LXKA01000055">
    <property type="protein sequence ID" value="OAJ65210.1"/>
    <property type="molecule type" value="Genomic_DNA"/>
</dbReference>
<name>A0A1A9NFL8_9BURK</name>
<dbReference type="EMBL" id="LXJZ01000009">
    <property type="protein sequence ID" value="OAJ63847.1"/>
    <property type="molecule type" value="Genomic_DNA"/>
</dbReference>
<gene>
    <name evidence="3" type="ORF">A6V36_17735</name>
    <name evidence="4" type="ORF">A6V37_16170</name>
</gene>
<feature type="region of interest" description="Disordered" evidence="1">
    <location>
        <begin position="21"/>
        <end position="100"/>
    </location>
</feature>
<evidence type="ECO:0000313" key="4">
    <source>
        <dbReference type="EMBL" id="OAJ65210.1"/>
    </source>
</evidence>
<feature type="signal peptide" evidence="2">
    <location>
        <begin position="1"/>
        <end position="22"/>
    </location>
</feature>
<keyword evidence="2" id="KW-0732">Signal</keyword>
<evidence type="ECO:0000313" key="5">
    <source>
        <dbReference type="Proteomes" id="UP000077961"/>
    </source>
</evidence>
<organism evidence="4 6">
    <name type="scientific">Paraburkholderia ginsengiterrae</name>
    <dbReference type="NCBI Taxonomy" id="1462993"/>
    <lineage>
        <taxon>Bacteria</taxon>
        <taxon>Pseudomonadati</taxon>
        <taxon>Pseudomonadota</taxon>
        <taxon>Betaproteobacteria</taxon>
        <taxon>Burkholderiales</taxon>
        <taxon>Burkholderiaceae</taxon>
        <taxon>Paraburkholderia</taxon>
    </lineage>
</organism>
<evidence type="ECO:0000256" key="1">
    <source>
        <dbReference type="SAM" id="MobiDB-lite"/>
    </source>
</evidence>
<evidence type="ECO:0000256" key="2">
    <source>
        <dbReference type="SAM" id="SignalP"/>
    </source>
</evidence>
<evidence type="ECO:0008006" key="7">
    <source>
        <dbReference type="Google" id="ProtNLM"/>
    </source>
</evidence>
<dbReference type="AlphaFoldDB" id="A0A1A9NFL8"/>
<feature type="compositionally biased region" description="Low complexity" evidence="1">
    <location>
        <begin position="69"/>
        <end position="84"/>
    </location>
</feature>
<keyword evidence="5" id="KW-1185">Reference proteome</keyword>
<feature type="compositionally biased region" description="Polar residues" evidence="1">
    <location>
        <begin position="23"/>
        <end position="40"/>
    </location>
</feature>
<dbReference type="Proteomes" id="UP000077961">
    <property type="component" value="Unassembled WGS sequence"/>
</dbReference>
<dbReference type="RefSeq" id="WP_064264980.1">
    <property type="nucleotide sequence ID" value="NZ_LXJZ01000009.1"/>
</dbReference>
<reference evidence="5 6" key="1">
    <citation type="submission" date="2016-04" db="EMBL/GenBank/DDBJ databases">
        <title>Reclassification of Paraburkholderia panaciterrae (Farh et al. 2015) Dobritsa &amp; Samadpour 2016 as a later homotypic synonym of Paraburkholderia ginsengiterrae (Farh et al. 2015) Dobritsa &amp; Samadpour 2016.</title>
        <authorList>
            <person name="Dobritsa A.P."/>
            <person name="Kutumbaka K."/>
            <person name="Samadpour M."/>
        </authorList>
    </citation>
    <scope>NUCLEOTIDE SEQUENCE [LARGE SCALE GENOMIC DNA]</scope>
    <source>
        <strain evidence="4 6">DCY85</strain>
        <strain evidence="3 5">DCY85-1</strain>
    </source>
</reference>
<feature type="compositionally biased region" description="Low complexity" evidence="1">
    <location>
        <begin position="50"/>
        <end position="60"/>
    </location>
</feature>
<accession>A0A1A9NFL8</accession>
<sequence>MQSLKQLVLVASLVAVPALSFAQSTTQPPDSTTGVTTTAPAASMRDTPGSQRAAQSQQASHNGYRLGESSGYGTQAAGSSQSSQRLAPPFAGKDSSVFRH</sequence>
<proteinExistence type="predicted"/>
<evidence type="ECO:0000313" key="6">
    <source>
        <dbReference type="Proteomes" id="UP000078116"/>
    </source>
</evidence>
<evidence type="ECO:0000313" key="3">
    <source>
        <dbReference type="EMBL" id="OAJ63847.1"/>
    </source>
</evidence>